<evidence type="ECO:0000313" key="1">
    <source>
        <dbReference type="EMBL" id="OLN31733.1"/>
    </source>
</evidence>
<evidence type="ECO:0000313" key="2">
    <source>
        <dbReference type="Proteomes" id="UP000186102"/>
    </source>
</evidence>
<name>A0A1Q8QWM4_9FIRM</name>
<proteinExistence type="predicted"/>
<sequence length="211" mass="23140">MDRSILLLLLLGVLGLGFYYLMYKVQSAASKALMTKVFLRSMHKEGQSQVNEQLDFETPASILVVMDKLKSQIKVSNESLPIAFKGVLYQSSISPNRITYAFGHKLRPKSFEAEVVLTRSGTTTKCVFRVLSWVENSGIVTGQDEIKKLRQQVLAAFKAADASGKIINETGEQTNVKKGTSVFCSDCGKELEIDDEFCGECGTPSHGSSGL</sequence>
<gene>
    <name evidence="1" type="ORF">DSOL_2421</name>
</gene>
<dbReference type="EMBL" id="MLBF01000015">
    <property type="protein sequence ID" value="OLN31733.1"/>
    <property type="molecule type" value="Genomic_DNA"/>
</dbReference>
<dbReference type="AlphaFoldDB" id="A0A1Q8QWM4"/>
<dbReference type="Proteomes" id="UP000186102">
    <property type="component" value="Unassembled WGS sequence"/>
</dbReference>
<accession>A0A1Q8QWM4</accession>
<dbReference type="RefSeq" id="WP_075365033.1">
    <property type="nucleotide sequence ID" value="NZ_MLBF01000015.1"/>
</dbReference>
<comment type="caution">
    <text evidence="1">The sequence shown here is derived from an EMBL/GenBank/DDBJ whole genome shotgun (WGS) entry which is preliminary data.</text>
</comment>
<organism evidence="1 2">
    <name type="scientific">Desulfosporosinus metallidurans</name>
    <dbReference type="NCBI Taxonomy" id="1888891"/>
    <lineage>
        <taxon>Bacteria</taxon>
        <taxon>Bacillati</taxon>
        <taxon>Bacillota</taxon>
        <taxon>Clostridia</taxon>
        <taxon>Eubacteriales</taxon>
        <taxon>Desulfitobacteriaceae</taxon>
        <taxon>Desulfosporosinus</taxon>
    </lineage>
</organism>
<dbReference type="OrthoDB" id="2922473at2"/>
<protein>
    <submittedName>
        <fullName evidence="1">Uncharacterized protein</fullName>
    </submittedName>
</protein>
<keyword evidence="2" id="KW-1185">Reference proteome</keyword>
<reference evidence="1 2" key="1">
    <citation type="submission" date="2016-09" db="EMBL/GenBank/DDBJ databases">
        <title>Complete genome of Desulfosporosinus sp. OL.</title>
        <authorList>
            <person name="Mardanov A."/>
            <person name="Beletsky A."/>
            <person name="Panova A."/>
            <person name="Karnachuk O."/>
            <person name="Ravin N."/>
        </authorList>
    </citation>
    <scope>NUCLEOTIDE SEQUENCE [LARGE SCALE GENOMIC DNA]</scope>
    <source>
        <strain evidence="1 2">OL</strain>
    </source>
</reference>